<dbReference type="SUPFAM" id="SSF49265">
    <property type="entry name" value="Fibronectin type III"/>
    <property type="match status" value="1"/>
</dbReference>
<organism evidence="2 3">
    <name type="scientific">Xiphophorus couchianus</name>
    <name type="common">Monterrey platyfish</name>
    <dbReference type="NCBI Taxonomy" id="32473"/>
    <lineage>
        <taxon>Eukaryota</taxon>
        <taxon>Metazoa</taxon>
        <taxon>Chordata</taxon>
        <taxon>Craniata</taxon>
        <taxon>Vertebrata</taxon>
        <taxon>Euteleostomi</taxon>
        <taxon>Actinopterygii</taxon>
        <taxon>Neopterygii</taxon>
        <taxon>Teleostei</taxon>
        <taxon>Neoteleostei</taxon>
        <taxon>Acanthomorphata</taxon>
        <taxon>Ovalentaria</taxon>
        <taxon>Atherinomorphae</taxon>
        <taxon>Cyprinodontiformes</taxon>
        <taxon>Poeciliidae</taxon>
        <taxon>Poeciliinae</taxon>
        <taxon>Xiphophorus</taxon>
    </lineage>
</organism>
<accession>A0A3B5LF44</accession>
<dbReference type="PROSITE" id="PS50853">
    <property type="entry name" value="FN3"/>
    <property type="match status" value="1"/>
</dbReference>
<dbReference type="STRING" id="32473.ENSXCOP00000010788"/>
<proteinExistence type="predicted"/>
<dbReference type="GeneTree" id="ENSGT00940000175817"/>
<keyword evidence="3" id="KW-1185">Reference proteome</keyword>
<dbReference type="Proteomes" id="UP000261380">
    <property type="component" value="Unplaced"/>
</dbReference>
<dbReference type="InterPro" id="IPR013783">
    <property type="entry name" value="Ig-like_fold"/>
</dbReference>
<dbReference type="CDD" id="cd00063">
    <property type="entry name" value="FN3"/>
    <property type="match status" value="1"/>
</dbReference>
<dbReference type="AlphaFoldDB" id="A0A3B5LF44"/>
<dbReference type="InterPro" id="IPR036116">
    <property type="entry name" value="FN3_sf"/>
</dbReference>
<feature type="domain" description="Fibronectin type-III" evidence="1">
    <location>
        <begin position="1"/>
        <end position="73"/>
    </location>
</feature>
<evidence type="ECO:0000313" key="2">
    <source>
        <dbReference type="Ensembl" id="ENSXCOP00000010788.1"/>
    </source>
</evidence>
<sequence>TKTSVLLTWDFPETSNPYRFIYNRQKMEVDARLKKAVIPNLQPDTSYDFKITAPEGNMGGLRHRITAKTSPPITIRRPEIDQNRRETEATVTIILPLLETRTPVKYVFQSFCSEQIL</sequence>
<dbReference type="InterPro" id="IPR003961">
    <property type="entry name" value="FN3_dom"/>
</dbReference>
<evidence type="ECO:0000259" key="1">
    <source>
        <dbReference type="PROSITE" id="PS50853"/>
    </source>
</evidence>
<name>A0A3B5LF44_9TELE</name>
<reference evidence="2" key="1">
    <citation type="submission" date="2025-08" db="UniProtKB">
        <authorList>
            <consortium name="Ensembl"/>
        </authorList>
    </citation>
    <scope>IDENTIFICATION</scope>
</reference>
<protein>
    <recommendedName>
        <fullName evidence="1">Fibronectin type-III domain-containing protein</fullName>
    </recommendedName>
</protein>
<evidence type="ECO:0000313" key="3">
    <source>
        <dbReference type="Proteomes" id="UP000261380"/>
    </source>
</evidence>
<dbReference type="Ensembl" id="ENSXCOT00000010913.1">
    <property type="protein sequence ID" value="ENSXCOP00000010788.1"/>
    <property type="gene ID" value="ENSXCOG00000008142.1"/>
</dbReference>
<reference evidence="2" key="2">
    <citation type="submission" date="2025-09" db="UniProtKB">
        <authorList>
            <consortium name="Ensembl"/>
        </authorList>
    </citation>
    <scope>IDENTIFICATION</scope>
</reference>
<dbReference type="Gene3D" id="2.60.40.10">
    <property type="entry name" value="Immunoglobulins"/>
    <property type="match status" value="1"/>
</dbReference>